<dbReference type="RefSeq" id="WP_349662098.1">
    <property type="nucleotide sequence ID" value="NZ_JBEGDG010000035.1"/>
</dbReference>
<keyword evidence="1" id="KW-0963">Cytoplasm</keyword>
<keyword evidence="3 6" id="KW-0238">DNA-binding</keyword>
<proteinExistence type="predicted"/>
<dbReference type="PROSITE" id="PS50930">
    <property type="entry name" value="HTH_LYTTR"/>
    <property type="match status" value="1"/>
</dbReference>
<accession>A0ABV1MZ36</accession>
<dbReference type="InterPro" id="IPR007492">
    <property type="entry name" value="LytTR_DNA-bd_dom"/>
</dbReference>
<sequence>MKVEVSIDPACKEPKVTIHTDKMTDEIENLMQCIASAEMNTLSVLSHRGVEFINCGDIVRIYTEQKKVFVQTMGGIYNVRFRLYELEKKLNTQVFVRISNAEMVNRNMIIHMDISKTGTIGVELKGGIKTYASRRYVTKIKKQLGL</sequence>
<keyword evidence="4" id="KW-0804">Transcription</keyword>
<gene>
    <name evidence="6" type="ORF">ABNX05_24600</name>
</gene>
<dbReference type="PANTHER" id="PTHR37299:SF2">
    <property type="entry name" value="HTH LYTTR-TYPE DOMAIN-CONTAINING PROTEIN"/>
    <property type="match status" value="1"/>
</dbReference>
<dbReference type="GO" id="GO:0003677">
    <property type="term" value="F:DNA binding"/>
    <property type="evidence" value="ECO:0007669"/>
    <property type="project" value="UniProtKB-KW"/>
</dbReference>
<protein>
    <submittedName>
        <fullName evidence="6">LytTR family DNA-binding domain-containing protein</fullName>
    </submittedName>
</protein>
<evidence type="ECO:0000256" key="2">
    <source>
        <dbReference type="ARBA" id="ARBA00023015"/>
    </source>
</evidence>
<organism evidence="6 7">
    <name type="scientific">Lysinibacillus zambalensis</name>
    <dbReference type="NCBI Taxonomy" id="3160866"/>
    <lineage>
        <taxon>Bacteria</taxon>
        <taxon>Bacillati</taxon>
        <taxon>Bacillota</taxon>
        <taxon>Bacilli</taxon>
        <taxon>Bacillales</taxon>
        <taxon>Bacillaceae</taxon>
        <taxon>Lysinibacillus</taxon>
    </lineage>
</organism>
<dbReference type="SMART" id="SM00850">
    <property type="entry name" value="LytTR"/>
    <property type="match status" value="1"/>
</dbReference>
<dbReference type="InterPro" id="IPR046947">
    <property type="entry name" value="LytR-like"/>
</dbReference>
<feature type="domain" description="HTH LytTR-type" evidence="5">
    <location>
        <begin position="42"/>
        <end position="146"/>
    </location>
</feature>
<dbReference type="Gene3D" id="2.40.50.1020">
    <property type="entry name" value="LytTr DNA-binding domain"/>
    <property type="match status" value="1"/>
</dbReference>
<dbReference type="Pfam" id="PF04397">
    <property type="entry name" value="LytTR"/>
    <property type="match status" value="1"/>
</dbReference>
<keyword evidence="2" id="KW-0805">Transcription regulation</keyword>
<name>A0ABV1MZ36_9BACI</name>
<keyword evidence="7" id="KW-1185">Reference proteome</keyword>
<reference evidence="6 7" key="1">
    <citation type="submission" date="2024-06" db="EMBL/GenBank/DDBJ databases">
        <title>Lysinibacillus zambalefons sp. nov., a Novel Firmicute Isolated from the Poon Bato Zambales Hyperalkaline Spring.</title>
        <authorList>
            <person name="Aja J.A."/>
            <person name="Lazaro J.E.H."/>
            <person name="Llorin L.D."/>
            <person name="Lim K.R."/>
            <person name="Teodosio J."/>
            <person name="Dalisay D.S."/>
        </authorList>
    </citation>
    <scope>NUCLEOTIDE SEQUENCE [LARGE SCALE GENOMIC DNA]</scope>
    <source>
        <strain evidence="6 7">M3</strain>
    </source>
</reference>
<evidence type="ECO:0000313" key="6">
    <source>
        <dbReference type="EMBL" id="MEQ6357790.1"/>
    </source>
</evidence>
<dbReference type="Proteomes" id="UP001478862">
    <property type="component" value="Unassembled WGS sequence"/>
</dbReference>
<evidence type="ECO:0000256" key="1">
    <source>
        <dbReference type="ARBA" id="ARBA00022490"/>
    </source>
</evidence>
<evidence type="ECO:0000256" key="4">
    <source>
        <dbReference type="ARBA" id="ARBA00023163"/>
    </source>
</evidence>
<comment type="caution">
    <text evidence="6">The sequence shown here is derived from an EMBL/GenBank/DDBJ whole genome shotgun (WGS) entry which is preliminary data.</text>
</comment>
<dbReference type="PANTHER" id="PTHR37299">
    <property type="entry name" value="TRANSCRIPTIONAL REGULATOR-RELATED"/>
    <property type="match status" value="1"/>
</dbReference>
<evidence type="ECO:0000313" key="7">
    <source>
        <dbReference type="Proteomes" id="UP001478862"/>
    </source>
</evidence>
<evidence type="ECO:0000256" key="3">
    <source>
        <dbReference type="ARBA" id="ARBA00023125"/>
    </source>
</evidence>
<dbReference type="EMBL" id="JBEGDG010000035">
    <property type="protein sequence ID" value="MEQ6357790.1"/>
    <property type="molecule type" value="Genomic_DNA"/>
</dbReference>
<evidence type="ECO:0000259" key="5">
    <source>
        <dbReference type="PROSITE" id="PS50930"/>
    </source>
</evidence>